<dbReference type="Proteomes" id="UP001165366">
    <property type="component" value="Unassembled WGS sequence"/>
</dbReference>
<dbReference type="PANTHER" id="PTHR43818">
    <property type="entry name" value="BCDNA.GH03377"/>
    <property type="match status" value="1"/>
</dbReference>
<dbReference type="Gene3D" id="3.30.360.10">
    <property type="entry name" value="Dihydrodipicolinate Reductase, domain 2"/>
    <property type="match status" value="1"/>
</dbReference>
<feature type="domain" description="Gfo/Idh/MocA-like oxidoreductase N-terminal" evidence="2">
    <location>
        <begin position="32"/>
        <end position="150"/>
    </location>
</feature>
<dbReference type="InterPro" id="IPR036291">
    <property type="entry name" value="NAD(P)-bd_dom_sf"/>
</dbReference>
<dbReference type="Pfam" id="PF01408">
    <property type="entry name" value="GFO_IDH_MocA"/>
    <property type="match status" value="1"/>
</dbReference>
<protein>
    <submittedName>
        <fullName evidence="4">Gfo/Idh/MocA family oxidoreductase</fullName>
    </submittedName>
</protein>
<evidence type="ECO:0000313" key="5">
    <source>
        <dbReference type="Proteomes" id="UP001165366"/>
    </source>
</evidence>
<dbReference type="PANTHER" id="PTHR43818:SF11">
    <property type="entry name" value="BCDNA.GH03377"/>
    <property type="match status" value="1"/>
</dbReference>
<proteinExistence type="predicted"/>
<evidence type="ECO:0000259" key="2">
    <source>
        <dbReference type="Pfam" id="PF01408"/>
    </source>
</evidence>
<gene>
    <name evidence="4" type="ORF">L6773_14265</name>
</gene>
<dbReference type="EMBL" id="JAKLWS010000020">
    <property type="protein sequence ID" value="MCG2589741.1"/>
    <property type="molecule type" value="Genomic_DNA"/>
</dbReference>
<evidence type="ECO:0000256" key="1">
    <source>
        <dbReference type="ARBA" id="ARBA00023002"/>
    </source>
</evidence>
<organism evidence="4 5">
    <name type="scientific">Rhodohalobacter sulfatireducens</name>
    <dbReference type="NCBI Taxonomy" id="2911366"/>
    <lineage>
        <taxon>Bacteria</taxon>
        <taxon>Pseudomonadati</taxon>
        <taxon>Balneolota</taxon>
        <taxon>Balneolia</taxon>
        <taxon>Balneolales</taxon>
        <taxon>Balneolaceae</taxon>
        <taxon>Rhodohalobacter</taxon>
    </lineage>
</organism>
<keyword evidence="1" id="KW-0560">Oxidoreductase</keyword>
<sequence>MTSLILALVTLLSTFSVDPESTSSSQNEPVKIAVAGLTHDHVHWIFGRDNSRNDIEVVGIYEPNEELWQRYMEMYDLDQNLHFDDLFDMLNETHPEAITAFGSTYDHLQLVETAAPLGVHVMVEKPLAVNLDHALRMKKLADENDIHLITNYETTWYSSNQEVKRLFEHDKGFGKIRKVTVNDGHQGPKEIGVSEEFLEWLTDPVLNGGGAIMDFGCYGANLITWLMDGQEPTSVTAVTQTHKPGIYPHVDDEATIILTYPGVQGVIQASWNWPYNRKDMQVYGEHGYAFAQDNQNLQILKRADESPENISIDPREYPYNDPFSYLAAVVNDDITVQETDLSSLSNNITVMKILDAAKKSAETGKTITLTP</sequence>
<dbReference type="InterPro" id="IPR000683">
    <property type="entry name" value="Gfo/Idh/MocA-like_OxRdtase_N"/>
</dbReference>
<feature type="domain" description="GFO/IDH/MocA-like oxidoreductase" evidence="3">
    <location>
        <begin position="163"/>
        <end position="288"/>
    </location>
</feature>
<dbReference type="RefSeq" id="WP_237855101.1">
    <property type="nucleotide sequence ID" value="NZ_JAKLWS010000020.1"/>
</dbReference>
<dbReference type="SUPFAM" id="SSF55347">
    <property type="entry name" value="Glyceraldehyde-3-phosphate dehydrogenase-like, C-terminal domain"/>
    <property type="match status" value="1"/>
</dbReference>
<name>A0ABS9KFW6_9BACT</name>
<dbReference type="InterPro" id="IPR050463">
    <property type="entry name" value="Gfo/Idh/MocA_oxidrdct_glycsds"/>
</dbReference>
<reference evidence="4" key="2">
    <citation type="submission" date="2024-05" db="EMBL/GenBank/DDBJ databases">
        <title>Rhodohalobacter halophilus gen. nov., sp. nov., a moderately halophilic member of the family Balneolaceae.</title>
        <authorList>
            <person name="Xia J."/>
        </authorList>
    </citation>
    <scope>NUCLEOTIDE SEQUENCE</scope>
    <source>
        <strain evidence="4">WB101</strain>
    </source>
</reference>
<comment type="caution">
    <text evidence="4">The sequence shown here is derived from an EMBL/GenBank/DDBJ whole genome shotgun (WGS) entry which is preliminary data.</text>
</comment>
<dbReference type="Gene3D" id="3.40.50.720">
    <property type="entry name" value="NAD(P)-binding Rossmann-like Domain"/>
    <property type="match status" value="1"/>
</dbReference>
<dbReference type="InterPro" id="IPR055170">
    <property type="entry name" value="GFO_IDH_MocA-like_dom"/>
</dbReference>
<dbReference type="Pfam" id="PF22725">
    <property type="entry name" value="GFO_IDH_MocA_C3"/>
    <property type="match status" value="1"/>
</dbReference>
<reference evidence="4" key="1">
    <citation type="submission" date="2022-01" db="EMBL/GenBank/DDBJ databases">
        <authorList>
            <person name="Wang Y."/>
        </authorList>
    </citation>
    <scope>NUCLEOTIDE SEQUENCE</scope>
    <source>
        <strain evidence="4">WB101</strain>
    </source>
</reference>
<evidence type="ECO:0000259" key="3">
    <source>
        <dbReference type="Pfam" id="PF22725"/>
    </source>
</evidence>
<dbReference type="SUPFAM" id="SSF51735">
    <property type="entry name" value="NAD(P)-binding Rossmann-fold domains"/>
    <property type="match status" value="1"/>
</dbReference>
<keyword evidence="5" id="KW-1185">Reference proteome</keyword>
<evidence type="ECO:0000313" key="4">
    <source>
        <dbReference type="EMBL" id="MCG2589741.1"/>
    </source>
</evidence>
<accession>A0ABS9KFW6</accession>